<dbReference type="AlphaFoldDB" id="A0A269TIN4"/>
<evidence type="ECO:0000313" key="3">
    <source>
        <dbReference type="Proteomes" id="UP000216943"/>
    </source>
</evidence>
<evidence type="ECO:0000313" key="2">
    <source>
        <dbReference type="EMBL" id="PAK21342.1"/>
    </source>
</evidence>
<sequence>MFRSKTKSNKKWKHLFLASTAITSAASIITFISCSQHPETIWKKAAVYEKKTEEGDKPYVQLNTYGFKDYTFSDFKWAITTERFLVSMSVPIVKANGSVITGQGFQTSDDEKAFNNELLFQYFGIKAKWDYKKFSKHEWLKSNFYVVDKATQERFEDYQKSISLIKSDDDLKKALRLTDEEQLKYLNYYKEITPEIDLENVKDETAYFKERYMPWSKTFNFDVIKSKLDFKKYNYLFIKDFHRTIINSGEAVSRLDGGIDLKDYQIDVTNKKLTLKTGAKPETNEGEQFIVNTAVWVDKSGRLNSFMIPIEKTELTEFDFNEWEIIFNPKN</sequence>
<reference evidence="3" key="1">
    <citation type="submission" date="2017-08" db="EMBL/GenBank/DDBJ databases">
        <authorList>
            <person name="Alvarez-Ponce D."/>
            <person name="Weitzman C.L."/>
            <person name="Tillett R.L."/>
            <person name="Sandmeier F.C."/>
            <person name="Tracy C.R."/>
        </authorList>
    </citation>
    <scope>NUCLEOTIDE SEQUENCE [LARGE SCALE GENOMIC DNA]</scope>
    <source>
        <strain evidence="3">723</strain>
    </source>
</reference>
<name>A0A269TIN4_9BACT</name>
<dbReference type="Proteomes" id="UP000216943">
    <property type="component" value="Unassembled WGS sequence"/>
</dbReference>
<proteinExistence type="predicted"/>
<evidence type="ECO:0008006" key="4">
    <source>
        <dbReference type="Google" id="ProtNLM"/>
    </source>
</evidence>
<dbReference type="OrthoDB" id="9888399at2"/>
<organism evidence="2 3">
    <name type="scientific">Mycoplasmopsis agassizii</name>
    <dbReference type="NCBI Taxonomy" id="33922"/>
    <lineage>
        <taxon>Bacteria</taxon>
        <taxon>Bacillati</taxon>
        <taxon>Mycoplasmatota</taxon>
        <taxon>Mycoplasmoidales</taxon>
        <taxon>Metamycoplasmataceae</taxon>
        <taxon>Mycoplasmopsis</taxon>
    </lineage>
</organism>
<feature type="chain" id="PRO_5012334363" description="Lipoprotein" evidence="1">
    <location>
        <begin position="27"/>
        <end position="331"/>
    </location>
</feature>
<accession>A0A269TIN4</accession>
<dbReference type="PROSITE" id="PS51257">
    <property type="entry name" value="PROKAR_LIPOPROTEIN"/>
    <property type="match status" value="1"/>
</dbReference>
<protein>
    <recommendedName>
        <fullName evidence="4">Lipoprotein</fullName>
    </recommendedName>
</protein>
<dbReference type="EMBL" id="NQNY01000006">
    <property type="protein sequence ID" value="PAK21342.1"/>
    <property type="molecule type" value="Genomic_DNA"/>
</dbReference>
<gene>
    <name evidence="2" type="ORF">CJJ23_02265</name>
</gene>
<keyword evidence="1" id="KW-0732">Signal</keyword>
<feature type="signal peptide" evidence="1">
    <location>
        <begin position="1"/>
        <end position="26"/>
    </location>
</feature>
<comment type="caution">
    <text evidence="2">The sequence shown here is derived from an EMBL/GenBank/DDBJ whole genome shotgun (WGS) entry which is preliminary data.</text>
</comment>
<dbReference type="RefSeq" id="WP_095334756.1">
    <property type="nucleotide sequence ID" value="NZ_NQNY01000006.1"/>
</dbReference>
<evidence type="ECO:0000256" key="1">
    <source>
        <dbReference type="SAM" id="SignalP"/>
    </source>
</evidence>